<protein>
    <recommendedName>
        <fullName evidence="1">Xaa-Pro dipeptidyl-peptidase C-terminal domain-containing protein</fullName>
    </recommendedName>
</protein>
<dbReference type="InterPro" id="IPR013736">
    <property type="entry name" value="Xaa-Pro_dipept_C"/>
</dbReference>
<dbReference type="Proteomes" id="UP000008311">
    <property type="component" value="Unassembled WGS sequence"/>
</dbReference>
<evidence type="ECO:0000313" key="2">
    <source>
        <dbReference type="EMBL" id="EEF24478.1"/>
    </source>
</evidence>
<dbReference type="InterPro" id="IPR018247">
    <property type="entry name" value="EF_Hand_1_Ca_BS"/>
</dbReference>
<dbReference type="EMBL" id="EQ982136">
    <property type="protein sequence ID" value="EEF24478.1"/>
    <property type="molecule type" value="Genomic_DNA"/>
</dbReference>
<proteinExistence type="predicted"/>
<evidence type="ECO:0000259" key="1">
    <source>
        <dbReference type="SMART" id="SM00939"/>
    </source>
</evidence>
<accession>B9TI36</accession>
<dbReference type="InterPro" id="IPR013424">
    <property type="entry name" value="Ice-binding_C"/>
</dbReference>
<dbReference type="Pfam" id="PF08530">
    <property type="entry name" value="PepX_C"/>
    <property type="match status" value="1"/>
</dbReference>
<keyword evidence="3" id="KW-1185">Reference proteome</keyword>
<dbReference type="InParanoid" id="B9TI36"/>
<gene>
    <name evidence="2" type="ORF">RCOM_1786050</name>
</gene>
<dbReference type="GO" id="GO:0008239">
    <property type="term" value="F:dipeptidyl-peptidase activity"/>
    <property type="evidence" value="ECO:0007669"/>
    <property type="project" value="InterPro"/>
</dbReference>
<organism evidence="2 3">
    <name type="scientific">Ricinus communis</name>
    <name type="common">Castor bean</name>
    <dbReference type="NCBI Taxonomy" id="3988"/>
    <lineage>
        <taxon>Eukaryota</taxon>
        <taxon>Viridiplantae</taxon>
        <taxon>Streptophyta</taxon>
        <taxon>Embryophyta</taxon>
        <taxon>Tracheophyta</taxon>
        <taxon>Spermatophyta</taxon>
        <taxon>Magnoliopsida</taxon>
        <taxon>eudicotyledons</taxon>
        <taxon>Gunneridae</taxon>
        <taxon>Pentapetalae</taxon>
        <taxon>rosids</taxon>
        <taxon>fabids</taxon>
        <taxon>Malpighiales</taxon>
        <taxon>Euphorbiaceae</taxon>
        <taxon>Acalyphoideae</taxon>
        <taxon>Acalypheae</taxon>
        <taxon>Ricinus</taxon>
    </lineage>
</organism>
<dbReference type="Gene3D" id="2.60.120.260">
    <property type="entry name" value="Galactose-binding domain-like"/>
    <property type="match status" value="1"/>
</dbReference>
<dbReference type="PROSITE" id="PS00018">
    <property type="entry name" value="EF_HAND_1"/>
    <property type="match status" value="1"/>
</dbReference>
<feature type="domain" description="Xaa-Pro dipeptidyl-peptidase C-terminal" evidence="1">
    <location>
        <begin position="1"/>
        <end position="133"/>
    </location>
</feature>
<dbReference type="AlphaFoldDB" id="B9TI36"/>
<sequence length="352" mass="38390">MVDLYASTSGTDSDWVVKLIDVYPDEVAAQPEMGGYQLPIAMDIFRGRYYQGLDKPAAIPANKAERYRFALPNVDHVFLPGHRIMVQIQSSWFPLYDRNPQTFVPNIFYAKPGDYRKATQRVYHAPGLESAIELPVVQAGKTFVDGKVGCRLSRLLIPEVLVMKFRVTAGALLLASTLAHAQTSHWAFSYTGFYDQEAAAFLPDMRIDGSFTGVDANGDGVLERGELTSLLVDAKDYVACAAGSNAYYHCDADSFRFSAESGLAFGVSEYSSDPEGLFGGGHLVTTGQMAYDYQFNPYGGSEHHLLWTDGTVLSMSSALPGSESVPAVPEAPTWAMLLAGLGGIGLWRRRPA</sequence>
<dbReference type="SUPFAM" id="SSF49785">
    <property type="entry name" value="Galactose-binding domain-like"/>
    <property type="match status" value="1"/>
</dbReference>
<reference evidence="3" key="1">
    <citation type="journal article" date="2010" name="Nat. Biotechnol.">
        <title>Draft genome sequence of the oilseed species Ricinus communis.</title>
        <authorList>
            <person name="Chan A.P."/>
            <person name="Crabtree J."/>
            <person name="Zhao Q."/>
            <person name="Lorenzi H."/>
            <person name="Orvis J."/>
            <person name="Puiu D."/>
            <person name="Melake-Berhan A."/>
            <person name="Jones K.M."/>
            <person name="Redman J."/>
            <person name="Chen G."/>
            <person name="Cahoon E.B."/>
            <person name="Gedil M."/>
            <person name="Stanke M."/>
            <person name="Haas B.J."/>
            <person name="Wortman J.R."/>
            <person name="Fraser-Liggett C.M."/>
            <person name="Ravel J."/>
            <person name="Rabinowicz P.D."/>
        </authorList>
    </citation>
    <scope>NUCLEOTIDE SEQUENCE [LARGE SCALE GENOMIC DNA]</scope>
    <source>
        <strain evidence="3">cv. Hale</strain>
    </source>
</reference>
<name>B9TI36_RICCO</name>
<dbReference type="Pfam" id="PF07589">
    <property type="entry name" value="PEP-CTERM"/>
    <property type="match status" value="1"/>
</dbReference>
<dbReference type="InterPro" id="IPR008979">
    <property type="entry name" value="Galactose-bd-like_sf"/>
</dbReference>
<evidence type="ECO:0000313" key="3">
    <source>
        <dbReference type="Proteomes" id="UP000008311"/>
    </source>
</evidence>
<dbReference type="SMART" id="SM00939">
    <property type="entry name" value="PepX_C"/>
    <property type="match status" value="1"/>
</dbReference>